<dbReference type="Proteomes" id="UP000015105">
    <property type="component" value="Chromosome 4D"/>
</dbReference>
<accession>A0A453I3G8</accession>
<reference evidence="1" key="4">
    <citation type="submission" date="2019-03" db="UniProtKB">
        <authorList>
            <consortium name="EnsemblPlants"/>
        </authorList>
    </citation>
    <scope>IDENTIFICATION</scope>
</reference>
<evidence type="ECO:0000313" key="2">
    <source>
        <dbReference type="Proteomes" id="UP000015105"/>
    </source>
</evidence>
<reference evidence="1" key="5">
    <citation type="journal article" date="2021" name="G3 (Bethesda)">
        <title>Aegilops tauschii genome assembly Aet v5.0 features greater sequence contiguity and improved annotation.</title>
        <authorList>
            <person name="Wang L."/>
            <person name="Zhu T."/>
            <person name="Rodriguez J.C."/>
            <person name="Deal K.R."/>
            <person name="Dubcovsky J."/>
            <person name="McGuire P.E."/>
            <person name="Lux T."/>
            <person name="Spannagl M."/>
            <person name="Mayer K.F.X."/>
            <person name="Baldrich P."/>
            <person name="Meyers B.C."/>
            <person name="Huo N."/>
            <person name="Gu Y.Q."/>
            <person name="Zhou H."/>
            <person name="Devos K.M."/>
            <person name="Bennetzen J.L."/>
            <person name="Unver T."/>
            <person name="Budak H."/>
            <person name="Gulick P.J."/>
            <person name="Galiba G."/>
            <person name="Kalapos B."/>
            <person name="Nelson D.R."/>
            <person name="Li P."/>
            <person name="You F.M."/>
            <person name="Luo M.C."/>
            <person name="Dvorak J."/>
        </authorList>
    </citation>
    <scope>NUCLEOTIDE SEQUENCE [LARGE SCALE GENOMIC DNA]</scope>
    <source>
        <strain evidence="1">cv. AL8/78</strain>
    </source>
</reference>
<dbReference type="EnsemblPlants" id="AET4Gv20436400.25">
    <property type="protein sequence ID" value="AET4Gv20436400.25"/>
    <property type="gene ID" value="AET4Gv20436400"/>
</dbReference>
<dbReference type="Gramene" id="AET4Gv20436400.25">
    <property type="protein sequence ID" value="AET4Gv20436400.25"/>
    <property type="gene ID" value="AET4Gv20436400"/>
</dbReference>
<reference evidence="2" key="1">
    <citation type="journal article" date="2014" name="Science">
        <title>Ancient hybridizations among the ancestral genomes of bread wheat.</title>
        <authorList>
            <consortium name="International Wheat Genome Sequencing Consortium,"/>
            <person name="Marcussen T."/>
            <person name="Sandve S.R."/>
            <person name="Heier L."/>
            <person name="Spannagl M."/>
            <person name="Pfeifer M."/>
            <person name="Jakobsen K.S."/>
            <person name="Wulff B.B."/>
            <person name="Steuernagel B."/>
            <person name="Mayer K.F."/>
            <person name="Olsen O.A."/>
        </authorList>
    </citation>
    <scope>NUCLEOTIDE SEQUENCE [LARGE SCALE GENOMIC DNA]</scope>
    <source>
        <strain evidence="2">cv. AL8/78</strain>
    </source>
</reference>
<proteinExistence type="predicted"/>
<name>A0A453I3G8_AEGTS</name>
<organism evidence="1 2">
    <name type="scientific">Aegilops tauschii subsp. strangulata</name>
    <name type="common">Goatgrass</name>
    <dbReference type="NCBI Taxonomy" id="200361"/>
    <lineage>
        <taxon>Eukaryota</taxon>
        <taxon>Viridiplantae</taxon>
        <taxon>Streptophyta</taxon>
        <taxon>Embryophyta</taxon>
        <taxon>Tracheophyta</taxon>
        <taxon>Spermatophyta</taxon>
        <taxon>Magnoliopsida</taxon>
        <taxon>Liliopsida</taxon>
        <taxon>Poales</taxon>
        <taxon>Poaceae</taxon>
        <taxon>BOP clade</taxon>
        <taxon>Pooideae</taxon>
        <taxon>Triticodae</taxon>
        <taxon>Triticeae</taxon>
        <taxon>Triticinae</taxon>
        <taxon>Aegilops</taxon>
    </lineage>
</organism>
<dbReference type="AlphaFoldDB" id="A0A453I3G8"/>
<protein>
    <submittedName>
        <fullName evidence="1">Uncharacterized protein</fullName>
    </submittedName>
</protein>
<sequence>MEESAWVYIIGKQVRSQENTHTSISQGYWIKFCTDSPKLCGRPGYSAFNHI</sequence>
<reference evidence="2" key="2">
    <citation type="journal article" date="2017" name="Nat. Plants">
        <title>The Aegilops tauschii genome reveals multiple impacts of transposons.</title>
        <authorList>
            <person name="Zhao G."/>
            <person name="Zou C."/>
            <person name="Li K."/>
            <person name="Wang K."/>
            <person name="Li T."/>
            <person name="Gao L."/>
            <person name="Zhang X."/>
            <person name="Wang H."/>
            <person name="Yang Z."/>
            <person name="Liu X."/>
            <person name="Jiang W."/>
            <person name="Mao L."/>
            <person name="Kong X."/>
            <person name="Jiao Y."/>
            <person name="Jia J."/>
        </authorList>
    </citation>
    <scope>NUCLEOTIDE SEQUENCE [LARGE SCALE GENOMIC DNA]</scope>
    <source>
        <strain evidence="2">cv. AL8/78</strain>
    </source>
</reference>
<evidence type="ECO:0000313" key="1">
    <source>
        <dbReference type="EnsemblPlants" id="AET4Gv20436400.25"/>
    </source>
</evidence>
<reference evidence="1" key="3">
    <citation type="journal article" date="2017" name="Nature">
        <title>Genome sequence of the progenitor of the wheat D genome Aegilops tauschii.</title>
        <authorList>
            <person name="Luo M.C."/>
            <person name="Gu Y.Q."/>
            <person name="Puiu D."/>
            <person name="Wang H."/>
            <person name="Twardziok S.O."/>
            <person name="Deal K.R."/>
            <person name="Huo N."/>
            <person name="Zhu T."/>
            <person name="Wang L."/>
            <person name="Wang Y."/>
            <person name="McGuire P.E."/>
            <person name="Liu S."/>
            <person name="Long H."/>
            <person name="Ramasamy R.K."/>
            <person name="Rodriguez J.C."/>
            <person name="Van S.L."/>
            <person name="Yuan L."/>
            <person name="Wang Z."/>
            <person name="Xia Z."/>
            <person name="Xiao L."/>
            <person name="Anderson O.D."/>
            <person name="Ouyang S."/>
            <person name="Liang Y."/>
            <person name="Zimin A.V."/>
            <person name="Pertea G."/>
            <person name="Qi P."/>
            <person name="Bennetzen J.L."/>
            <person name="Dai X."/>
            <person name="Dawson M.W."/>
            <person name="Muller H.G."/>
            <person name="Kugler K."/>
            <person name="Rivarola-Duarte L."/>
            <person name="Spannagl M."/>
            <person name="Mayer K.F.X."/>
            <person name="Lu F.H."/>
            <person name="Bevan M.W."/>
            <person name="Leroy P."/>
            <person name="Li P."/>
            <person name="You F.M."/>
            <person name="Sun Q."/>
            <person name="Liu Z."/>
            <person name="Lyons E."/>
            <person name="Wicker T."/>
            <person name="Salzberg S.L."/>
            <person name="Devos K.M."/>
            <person name="Dvorak J."/>
        </authorList>
    </citation>
    <scope>NUCLEOTIDE SEQUENCE [LARGE SCALE GENOMIC DNA]</scope>
    <source>
        <strain evidence="1">cv. AL8/78</strain>
    </source>
</reference>
<keyword evidence="2" id="KW-1185">Reference proteome</keyword>